<proteinExistence type="predicted"/>
<keyword evidence="4" id="KW-0902">Two-component regulatory system</keyword>
<dbReference type="AlphaFoldDB" id="F0S3U5"/>
<keyword evidence="1 8" id="KW-0597">Phosphoprotein</keyword>
<keyword evidence="3" id="KW-0067">ATP-binding</keyword>
<dbReference type="GO" id="GO:0006355">
    <property type="term" value="P:regulation of DNA-templated transcription"/>
    <property type="evidence" value="ECO:0007669"/>
    <property type="project" value="InterPro"/>
</dbReference>
<reference evidence="11 12" key="1">
    <citation type="journal article" date="2011" name="Stand. Genomic Sci.">
        <title>Complete genome sequence of the thermophilic sulfur-reducer Desulfurobacterium thermolithotrophum type strain (BSA(T)) from a deep-sea hydrothermal vent.</title>
        <authorList>
            <person name="Goker M."/>
            <person name="Daligault H."/>
            <person name="Mwirichia R."/>
            <person name="Lapidus A."/>
            <person name="Lucas S."/>
            <person name="Deshpande S."/>
            <person name="Pagani I."/>
            <person name="Tapia R."/>
            <person name="Cheng J.F."/>
            <person name="Goodwin L."/>
            <person name="Pitluck S."/>
            <person name="Liolios K."/>
            <person name="Ivanova N."/>
            <person name="Mavromatis K."/>
            <person name="Mikhailova N."/>
            <person name="Pati A."/>
            <person name="Chen A."/>
            <person name="Palaniappan K."/>
            <person name="Han C."/>
            <person name="Land M."/>
            <person name="Hauser L."/>
            <person name="Pan C."/>
            <person name="Brambilla E.M."/>
            <person name="Rohde M."/>
            <person name="Spring S."/>
            <person name="Sikorski J."/>
            <person name="Wirth R."/>
            <person name="Detter J.C."/>
            <person name="Woyke T."/>
            <person name="Bristow J."/>
            <person name="Eisen J.A."/>
            <person name="Markowitz V."/>
            <person name="Hugenholtz P."/>
            <person name="Kyrpides N.C."/>
            <person name="Klenk H.P."/>
        </authorList>
    </citation>
    <scope>NUCLEOTIDE SEQUENCE [LARGE SCALE GENOMIC DNA]</scope>
    <source>
        <strain evidence="12">DSM 11699 / BSA</strain>
    </source>
</reference>
<dbReference type="FunFam" id="3.40.50.300:FF:000006">
    <property type="entry name" value="DNA-binding transcriptional regulator NtrC"/>
    <property type="match status" value="1"/>
</dbReference>
<dbReference type="InterPro" id="IPR027417">
    <property type="entry name" value="P-loop_NTPase"/>
</dbReference>
<keyword evidence="7" id="KW-0804">Transcription</keyword>
<dbReference type="EMBL" id="CP002543">
    <property type="protein sequence ID" value="ADY73517.1"/>
    <property type="molecule type" value="Genomic_DNA"/>
</dbReference>
<dbReference type="InterPro" id="IPR003593">
    <property type="entry name" value="AAA+_ATPase"/>
</dbReference>
<dbReference type="InterPro" id="IPR025662">
    <property type="entry name" value="Sigma_54_int_dom_ATP-bd_1"/>
</dbReference>
<dbReference type="FunCoup" id="F0S3U5">
    <property type="interactions" value="215"/>
</dbReference>
<feature type="domain" description="Response regulatory" evidence="10">
    <location>
        <begin position="9"/>
        <end position="123"/>
    </location>
</feature>
<evidence type="ECO:0000256" key="1">
    <source>
        <dbReference type="ARBA" id="ARBA00022553"/>
    </source>
</evidence>
<dbReference type="SUPFAM" id="SSF46689">
    <property type="entry name" value="Homeodomain-like"/>
    <property type="match status" value="1"/>
</dbReference>
<keyword evidence="6" id="KW-0238">DNA-binding</keyword>
<dbReference type="InterPro" id="IPR025944">
    <property type="entry name" value="Sigma_54_int_dom_CS"/>
</dbReference>
<dbReference type="SMART" id="SM00382">
    <property type="entry name" value="AAA"/>
    <property type="match status" value="1"/>
</dbReference>
<dbReference type="InterPro" id="IPR058031">
    <property type="entry name" value="AAA_lid_NorR"/>
</dbReference>
<evidence type="ECO:0000256" key="6">
    <source>
        <dbReference type="ARBA" id="ARBA00023125"/>
    </source>
</evidence>
<dbReference type="SMART" id="SM00448">
    <property type="entry name" value="REC"/>
    <property type="match status" value="1"/>
</dbReference>
<dbReference type="PROSITE" id="PS00688">
    <property type="entry name" value="SIGMA54_INTERACT_3"/>
    <property type="match status" value="1"/>
</dbReference>
<organism evidence="11 12">
    <name type="scientific">Desulfurobacterium thermolithotrophum (strain DSM 11699 / BSA)</name>
    <dbReference type="NCBI Taxonomy" id="868864"/>
    <lineage>
        <taxon>Bacteria</taxon>
        <taxon>Pseudomonadati</taxon>
        <taxon>Aquificota</taxon>
        <taxon>Aquificia</taxon>
        <taxon>Desulfurobacteriales</taxon>
        <taxon>Desulfurobacteriaceae</taxon>
        <taxon>Desulfurobacterium</taxon>
    </lineage>
</organism>
<evidence type="ECO:0000256" key="3">
    <source>
        <dbReference type="ARBA" id="ARBA00022840"/>
    </source>
</evidence>
<evidence type="ECO:0000256" key="5">
    <source>
        <dbReference type="ARBA" id="ARBA00023015"/>
    </source>
</evidence>
<dbReference type="PRINTS" id="PR01590">
    <property type="entry name" value="HTHFIS"/>
</dbReference>
<dbReference type="Gene3D" id="1.10.8.60">
    <property type="match status" value="1"/>
</dbReference>
<dbReference type="CDD" id="cd00009">
    <property type="entry name" value="AAA"/>
    <property type="match status" value="1"/>
</dbReference>
<gene>
    <name evidence="11" type="ordered locus">Dester_0877</name>
</gene>
<dbReference type="Pfam" id="PF02954">
    <property type="entry name" value="HTH_8"/>
    <property type="match status" value="1"/>
</dbReference>
<dbReference type="PROSITE" id="PS50045">
    <property type="entry name" value="SIGMA54_INTERACT_4"/>
    <property type="match status" value="1"/>
</dbReference>
<dbReference type="SUPFAM" id="SSF52540">
    <property type="entry name" value="P-loop containing nucleoside triphosphate hydrolases"/>
    <property type="match status" value="1"/>
</dbReference>
<dbReference type="PANTHER" id="PTHR32071">
    <property type="entry name" value="TRANSCRIPTIONAL REGULATORY PROTEIN"/>
    <property type="match status" value="1"/>
</dbReference>
<dbReference type="GO" id="GO:0000160">
    <property type="term" value="P:phosphorelay signal transduction system"/>
    <property type="evidence" value="ECO:0007669"/>
    <property type="project" value="UniProtKB-KW"/>
</dbReference>
<dbReference type="InterPro" id="IPR011006">
    <property type="entry name" value="CheY-like_superfamily"/>
</dbReference>
<dbReference type="InterPro" id="IPR001789">
    <property type="entry name" value="Sig_transdc_resp-reg_receiver"/>
</dbReference>
<dbReference type="PROSITE" id="PS00676">
    <property type="entry name" value="SIGMA54_INTERACT_2"/>
    <property type="match status" value="1"/>
</dbReference>
<evidence type="ECO:0000259" key="10">
    <source>
        <dbReference type="PROSITE" id="PS50110"/>
    </source>
</evidence>
<reference evidence="12" key="2">
    <citation type="submission" date="2011-02" db="EMBL/GenBank/DDBJ databases">
        <title>The complete genome of Desulfurobacterium thermolithotrophum DSM 11699.</title>
        <authorList>
            <consortium name="US DOE Joint Genome Institute (JGI-PGF)"/>
            <person name="Lucas S."/>
            <person name="Copeland A."/>
            <person name="Lapidus A."/>
            <person name="Bruce D."/>
            <person name="Goodwin L."/>
            <person name="Pitluck S."/>
            <person name="Kyrpides N."/>
            <person name="Mavromatis K."/>
            <person name="Pagani I."/>
            <person name="Ivanova N."/>
            <person name="Mikhailova N."/>
            <person name="Daligault H."/>
            <person name="Detter J.C."/>
            <person name="Tapia R."/>
            <person name="Han C."/>
            <person name="Land M."/>
            <person name="Hauser L."/>
            <person name="Markowitz V."/>
            <person name="Cheng J.-F."/>
            <person name="Hugenholtz P."/>
            <person name="Woyke T."/>
            <person name="Wu D."/>
            <person name="Spring S."/>
            <person name="Brambilla E."/>
            <person name="Klenk H.-P."/>
            <person name="Eisen J.A."/>
        </authorList>
    </citation>
    <scope>NUCLEOTIDE SEQUENCE [LARGE SCALE GENOMIC DNA]</scope>
    <source>
        <strain evidence="12">DSM 11699 / BSA</strain>
    </source>
</reference>
<name>F0S3U5_DESTD</name>
<dbReference type="GO" id="GO:0043565">
    <property type="term" value="F:sequence-specific DNA binding"/>
    <property type="evidence" value="ECO:0007669"/>
    <property type="project" value="InterPro"/>
</dbReference>
<keyword evidence="5" id="KW-0805">Transcription regulation</keyword>
<dbReference type="InterPro" id="IPR025943">
    <property type="entry name" value="Sigma_54_int_dom_ATP-bd_2"/>
</dbReference>
<dbReference type="Pfam" id="PF00072">
    <property type="entry name" value="Response_reg"/>
    <property type="match status" value="1"/>
</dbReference>
<protein>
    <submittedName>
        <fullName evidence="11">Two component, sigma54 specific, transcriptional regulator, Fis family</fullName>
    </submittedName>
</protein>
<evidence type="ECO:0000259" key="9">
    <source>
        <dbReference type="PROSITE" id="PS50045"/>
    </source>
</evidence>
<dbReference type="Pfam" id="PF00158">
    <property type="entry name" value="Sigma54_activat"/>
    <property type="match status" value="1"/>
</dbReference>
<dbReference type="Gene3D" id="3.40.50.2300">
    <property type="match status" value="1"/>
</dbReference>
<sequence>MRYKMEKRKVLIIEDDDIQRELLKEILKESGFEVFTSSTAEKGLQTVAKNSPAVVVTDVRLPGMDGLTFLKKLKQEHSEIEVIVITAFSNVEDAVSAIKAGAFHYVTKPFDPQVLINLIDKACQLASLRKIPKKDGEIIYASKLMEELLEKASLFAKTEAPVLILGESGVGKELIARFIHKESGRKGKFVSVNCAAIPSELFESELFGYEKGAFTGALRSKPGLFEEADGGTIFLDEVGELPLNLQAKFLRVLQENEVRRVGGTQTKKVDVKVVAATNRDLGELVKKGDFREDLYYRLNVLTLRIPPLRERPEDILELTGFFLRKFSKKYNKKVEITPEALQILLSYSFPGNVRELENLIHRLVITSMDKIRPEDLTDLKEKENHCNEIDFSKPLPEKLAEFEKKMIEEALKRSDYVQVKAAKLLGIDEKSLRYKRKKYGI</sequence>
<evidence type="ECO:0000256" key="8">
    <source>
        <dbReference type="PROSITE-ProRule" id="PRU00169"/>
    </source>
</evidence>
<accession>F0S3U5</accession>
<dbReference type="SUPFAM" id="SSF52172">
    <property type="entry name" value="CheY-like"/>
    <property type="match status" value="1"/>
</dbReference>
<dbReference type="Pfam" id="PF25601">
    <property type="entry name" value="AAA_lid_14"/>
    <property type="match status" value="1"/>
</dbReference>
<evidence type="ECO:0000313" key="11">
    <source>
        <dbReference type="EMBL" id="ADY73517.1"/>
    </source>
</evidence>
<dbReference type="GO" id="GO:0005524">
    <property type="term" value="F:ATP binding"/>
    <property type="evidence" value="ECO:0007669"/>
    <property type="project" value="UniProtKB-KW"/>
</dbReference>
<keyword evidence="2" id="KW-0547">Nucleotide-binding</keyword>
<dbReference type="PROSITE" id="PS50110">
    <property type="entry name" value="RESPONSE_REGULATORY"/>
    <property type="match status" value="1"/>
</dbReference>
<dbReference type="InterPro" id="IPR002078">
    <property type="entry name" value="Sigma_54_int"/>
</dbReference>
<feature type="domain" description="Sigma-54 factor interaction" evidence="9">
    <location>
        <begin position="138"/>
        <end position="365"/>
    </location>
</feature>
<evidence type="ECO:0000256" key="2">
    <source>
        <dbReference type="ARBA" id="ARBA00022741"/>
    </source>
</evidence>
<dbReference type="STRING" id="868864.Dester_0877"/>
<dbReference type="FunFam" id="3.40.50.2300:FF:000018">
    <property type="entry name" value="DNA-binding transcriptional regulator NtrC"/>
    <property type="match status" value="1"/>
</dbReference>
<dbReference type="PANTHER" id="PTHR32071:SF21">
    <property type="entry name" value="TRANSCRIPTIONAL REGULATORY PROTEIN FLGR"/>
    <property type="match status" value="1"/>
</dbReference>
<evidence type="ECO:0000313" key="12">
    <source>
        <dbReference type="Proteomes" id="UP000007102"/>
    </source>
</evidence>
<dbReference type="Gene3D" id="1.10.10.60">
    <property type="entry name" value="Homeodomain-like"/>
    <property type="match status" value="1"/>
</dbReference>
<dbReference type="eggNOG" id="COG2204">
    <property type="taxonomic scope" value="Bacteria"/>
</dbReference>
<dbReference type="PROSITE" id="PS00675">
    <property type="entry name" value="SIGMA54_INTERACT_1"/>
    <property type="match status" value="1"/>
</dbReference>
<dbReference type="Gene3D" id="3.40.50.300">
    <property type="entry name" value="P-loop containing nucleotide triphosphate hydrolases"/>
    <property type="match status" value="1"/>
</dbReference>
<dbReference type="InParanoid" id="F0S3U5"/>
<dbReference type="Proteomes" id="UP000007102">
    <property type="component" value="Chromosome"/>
</dbReference>
<dbReference type="HOGENOM" id="CLU_000445_0_6_0"/>
<dbReference type="InterPro" id="IPR002197">
    <property type="entry name" value="HTH_Fis"/>
</dbReference>
<evidence type="ECO:0000256" key="4">
    <source>
        <dbReference type="ARBA" id="ARBA00023012"/>
    </source>
</evidence>
<keyword evidence="12" id="KW-1185">Reference proteome</keyword>
<dbReference type="InterPro" id="IPR009057">
    <property type="entry name" value="Homeodomain-like_sf"/>
</dbReference>
<dbReference type="KEGG" id="dte:Dester_0877"/>
<evidence type="ECO:0000256" key="7">
    <source>
        <dbReference type="ARBA" id="ARBA00023163"/>
    </source>
</evidence>
<feature type="modified residue" description="4-aspartylphosphate" evidence="8">
    <location>
        <position position="58"/>
    </location>
</feature>